<organism evidence="1">
    <name type="scientific">Rhizophora mucronata</name>
    <name type="common">Asiatic mangrove</name>
    <dbReference type="NCBI Taxonomy" id="61149"/>
    <lineage>
        <taxon>Eukaryota</taxon>
        <taxon>Viridiplantae</taxon>
        <taxon>Streptophyta</taxon>
        <taxon>Embryophyta</taxon>
        <taxon>Tracheophyta</taxon>
        <taxon>Spermatophyta</taxon>
        <taxon>Magnoliopsida</taxon>
        <taxon>eudicotyledons</taxon>
        <taxon>Gunneridae</taxon>
        <taxon>Pentapetalae</taxon>
        <taxon>rosids</taxon>
        <taxon>fabids</taxon>
        <taxon>Malpighiales</taxon>
        <taxon>Rhizophoraceae</taxon>
        <taxon>Rhizophora</taxon>
    </lineage>
</organism>
<sequence length="76" mass="8307">MGLYAVEPLMTKMAIVSALKLLPFPKIEQNERLRRGASVKEEDLMGNGVKTARGEVKAAIVSSFLEAFSSCLFLGF</sequence>
<reference evidence="1" key="1">
    <citation type="submission" date="2018-02" db="EMBL/GenBank/DDBJ databases">
        <title>Rhizophora mucronata_Transcriptome.</title>
        <authorList>
            <person name="Meera S.P."/>
            <person name="Sreeshan A."/>
            <person name="Augustine A."/>
        </authorList>
    </citation>
    <scope>NUCLEOTIDE SEQUENCE</scope>
    <source>
        <tissue evidence="1">Leaf</tissue>
    </source>
</reference>
<dbReference type="EMBL" id="GGEC01039722">
    <property type="protein sequence ID" value="MBX20206.1"/>
    <property type="molecule type" value="Transcribed_RNA"/>
</dbReference>
<name>A0A2P2LQG5_RHIMU</name>
<dbReference type="AlphaFoldDB" id="A0A2P2LQG5"/>
<protein>
    <submittedName>
        <fullName evidence="1">Uncharacterized protein</fullName>
    </submittedName>
</protein>
<evidence type="ECO:0000313" key="1">
    <source>
        <dbReference type="EMBL" id="MBX20206.1"/>
    </source>
</evidence>
<proteinExistence type="predicted"/>
<accession>A0A2P2LQG5</accession>